<keyword evidence="4" id="KW-1185">Reference proteome</keyword>
<feature type="region of interest" description="Disordered" evidence="1">
    <location>
        <begin position="1"/>
        <end position="25"/>
    </location>
</feature>
<gene>
    <name evidence="3" type="ORF">SAMN05444390_1011279</name>
</gene>
<accession>A0A1H5X6D9</accession>
<feature type="transmembrane region" description="Helical" evidence="2">
    <location>
        <begin position="30"/>
        <end position="49"/>
    </location>
</feature>
<evidence type="ECO:0000313" key="3">
    <source>
        <dbReference type="EMBL" id="SEG07291.1"/>
    </source>
</evidence>
<dbReference type="OrthoDB" id="9157352at2"/>
<evidence type="ECO:0000256" key="1">
    <source>
        <dbReference type="SAM" id="MobiDB-lite"/>
    </source>
</evidence>
<dbReference type="AlphaFoldDB" id="A0A1H5X6D9"/>
<keyword evidence="2" id="KW-0472">Membrane</keyword>
<keyword evidence="2" id="KW-0812">Transmembrane</keyword>
<reference evidence="3 4" key="1">
    <citation type="submission" date="2016-10" db="EMBL/GenBank/DDBJ databases">
        <authorList>
            <person name="de Groot N.N."/>
        </authorList>
    </citation>
    <scope>NUCLEOTIDE SEQUENCE [LARGE SCALE GENOMIC DNA]</scope>
    <source>
        <strain evidence="3 4">DSM 22012</strain>
    </source>
</reference>
<proteinExistence type="predicted"/>
<dbReference type="Pfam" id="PF09527">
    <property type="entry name" value="ATPase_gene1"/>
    <property type="match status" value="1"/>
</dbReference>
<dbReference type="EMBL" id="FNVQ01000001">
    <property type="protein sequence ID" value="SEG07291.1"/>
    <property type="molecule type" value="Genomic_DNA"/>
</dbReference>
<name>A0A1H5X6D9_9GAMM</name>
<feature type="transmembrane region" description="Helical" evidence="2">
    <location>
        <begin position="69"/>
        <end position="89"/>
    </location>
</feature>
<protein>
    <submittedName>
        <fullName evidence="3">ATP synthase protein I</fullName>
    </submittedName>
</protein>
<feature type="compositionally biased region" description="Basic and acidic residues" evidence="1">
    <location>
        <begin position="12"/>
        <end position="25"/>
    </location>
</feature>
<keyword evidence="2" id="KW-1133">Transmembrane helix</keyword>
<organism evidence="3 4">
    <name type="scientific">Marinobacterium lutimaris</name>
    <dbReference type="NCBI Taxonomy" id="568106"/>
    <lineage>
        <taxon>Bacteria</taxon>
        <taxon>Pseudomonadati</taxon>
        <taxon>Pseudomonadota</taxon>
        <taxon>Gammaproteobacteria</taxon>
        <taxon>Oceanospirillales</taxon>
        <taxon>Oceanospirillaceae</taxon>
        <taxon>Marinobacterium</taxon>
    </lineage>
</organism>
<sequence length="91" mass="10512">MTDPQKNRLRKRVEQQAKRMQQAEKDRPNLLAQTVYMGRLGLLFVLPVIGGAYLGRWIDSIQSGYEMRWTLSLIFIGVFIGAVNLYLAIRE</sequence>
<dbReference type="Proteomes" id="UP000236745">
    <property type="component" value="Unassembled WGS sequence"/>
</dbReference>
<evidence type="ECO:0000313" key="4">
    <source>
        <dbReference type="Proteomes" id="UP000236745"/>
    </source>
</evidence>
<dbReference type="InterPro" id="IPR032820">
    <property type="entry name" value="ATPase_put"/>
</dbReference>
<evidence type="ECO:0000256" key="2">
    <source>
        <dbReference type="SAM" id="Phobius"/>
    </source>
</evidence>
<dbReference type="RefSeq" id="WP_104002193.1">
    <property type="nucleotide sequence ID" value="NZ_FNVQ01000001.1"/>
</dbReference>